<proteinExistence type="predicted"/>
<evidence type="ECO:0000313" key="2">
    <source>
        <dbReference type="Proteomes" id="UP000433532"/>
    </source>
</evidence>
<gene>
    <name evidence="1" type="ORF">GNQ48_23565</name>
</gene>
<dbReference type="RefSeq" id="WP_123822973.1">
    <property type="nucleotide sequence ID" value="NZ_CP033835.1"/>
</dbReference>
<comment type="caution">
    <text evidence="1">The sequence shown here is derived from an EMBL/GenBank/DDBJ whole genome shotgun (WGS) entry which is preliminary data.</text>
</comment>
<name>A0A8B4Z926_PSEAI</name>
<dbReference type="Proteomes" id="UP000433532">
    <property type="component" value="Unassembled WGS sequence"/>
</dbReference>
<organism evidence="1 2">
    <name type="scientific">Pseudomonas aeruginosa</name>
    <dbReference type="NCBI Taxonomy" id="287"/>
    <lineage>
        <taxon>Bacteria</taxon>
        <taxon>Pseudomonadati</taxon>
        <taxon>Pseudomonadota</taxon>
        <taxon>Gammaproteobacteria</taxon>
        <taxon>Pseudomonadales</taxon>
        <taxon>Pseudomonadaceae</taxon>
        <taxon>Pseudomonas</taxon>
    </lineage>
</organism>
<evidence type="ECO:0000313" key="1">
    <source>
        <dbReference type="EMBL" id="MUI37986.1"/>
    </source>
</evidence>
<reference evidence="1 2" key="1">
    <citation type="submission" date="2019-11" db="EMBL/GenBank/DDBJ databases">
        <title>Genomes of ocular Pseudomonas aeruginosa isolates.</title>
        <authorList>
            <person name="Khan M."/>
            <person name="Rice S.A."/>
            <person name="Willcox M.D.P."/>
            <person name="Stapleton F."/>
        </authorList>
    </citation>
    <scope>NUCLEOTIDE SEQUENCE [LARGE SCALE GENOMIC DNA]</scope>
    <source>
        <strain evidence="1 2">PA221</strain>
    </source>
</reference>
<protein>
    <submittedName>
        <fullName evidence="1">Uncharacterized protein</fullName>
    </submittedName>
</protein>
<dbReference type="AlphaFoldDB" id="A0A8B4Z926"/>
<dbReference type="EMBL" id="WOAD01000024">
    <property type="protein sequence ID" value="MUI37986.1"/>
    <property type="molecule type" value="Genomic_DNA"/>
</dbReference>
<accession>A0A8B4Z926</accession>
<sequence>MDDGDFRKARGFLVTFSTLTILAWYFSVDLTSFSMLGVPLRLKENTDDIWLAVSLVNIYFIFRYIQTTPDPIFKQYNKIIDYFHAYLVKFTISENFKEIVDIAKKSCETGPPKNVTLVEPKPRGAMAFKMAGRSELDDIFEFGLTKRRPPDYRVRIDIPYVFSMKTGSLGEASGTFIIKNPSKITIYRARVLSTIKGSILTPWFTDKLFPIILSISSSLLSINNWINIKL</sequence>